<feature type="compositionally biased region" description="Low complexity" evidence="1">
    <location>
        <begin position="406"/>
        <end position="425"/>
    </location>
</feature>
<gene>
    <name evidence="2" type="ORF">BJ322DRAFT_1032567</name>
</gene>
<evidence type="ECO:0000256" key="1">
    <source>
        <dbReference type="SAM" id="MobiDB-lite"/>
    </source>
</evidence>
<evidence type="ECO:0000313" key="2">
    <source>
        <dbReference type="EMBL" id="KAF9793012.1"/>
    </source>
</evidence>
<feature type="region of interest" description="Disordered" evidence="1">
    <location>
        <begin position="278"/>
        <end position="353"/>
    </location>
</feature>
<protein>
    <submittedName>
        <fullName evidence="2">Uncharacterized protein</fullName>
    </submittedName>
</protein>
<dbReference type="EMBL" id="WIUZ02000001">
    <property type="protein sequence ID" value="KAF9793012.1"/>
    <property type="molecule type" value="Genomic_DNA"/>
</dbReference>
<dbReference type="OrthoDB" id="3262547at2759"/>
<dbReference type="Proteomes" id="UP000736335">
    <property type="component" value="Unassembled WGS sequence"/>
</dbReference>
<reference evidence="2" key="1">
    <citation type="journal article" date="2020" name="Nat. Commun.">
        <title>Large-scale genome sequencing of mycorrhizal fungi provides insights into the early evolution of symbiotic traits.</title>
        <authorList>
            <person name="Miyauchi S."/>
            <person name="Kiss E."/>
            <person name="Kuo A."/>
            <person name="Drula E."/>
            <person name="Kohler A."/>
            <person name="Sanchez-Garcia M."/>
            <person name="Morin E."/>
            <person name="Andreopoulos B."/>
            <person name="Barry K.W."/>
            <person name="Bonito G."/>
            <person name="Buee M."/>
            <person name="Carver A."/>
            <person name="Chen C."/>
            <person name="Cichocki N."/>
            <person name="Clum A."/>
            <person name="Culley D."/>
            <person name="Crous P.W."/>
            <person name="Fauchery L."/>
            <person name="Girlanda M."/>
            <person name="Hayes R.D."/>
            <person name="Keri Z."/>
            <person name="LaButti K."/>
            <person name="Lipzen A."/>
            <person name="Lombard V."/>
            <person name="Magnuson J."/>
            <person name="Maillard F."/>
            <person name="Murat C."/>
            <person name="Nolan M."/>
            <person name="Ohm R.A."/>
            <person name="Pangilinan J."/>
            <person name="Pereira M.F."/>
            <person name="Perotto S."/>
            <person name="Peter M."/>
            <person name="Pfister S."/>
            <person name="Riley R."/>
            <person name="Sitrit Y."/>
            <person name="Stielow J.B."/>
            <person name="Szollosi G."/>
            <person name="Zifcakova L."/>
            <person name="Stursova M."/>
            <person name="Spatafora J.W."/>
            <person name="Tedersoo L."/>
            <person name="Vaario L.M."/>
            <person name="Yamada A."/>
            <person name="Yan M."/>
            <person name="Wang P."/>
            <person name="Xu J."/>
            <person name="Bruns T."/>
            <person name="Baldrian P."/>
            <person name="Vilgalys R."/>
            <person name="Dunand C."/>
            <person name="Henrissat B."/>
            <person name="Grigoriev I.V."/>
            <person name="Hibbett D."/>
            <person name="Nagy L.G."/>
            <person name="Martin F.M."/>
        </authorList>
    </citation>
    <scope>NUCLEOTIDE SEQUENCE</scope>
    <source>
        <strain evidence="2">UH-Tt-Lm1</strain>
    </source>
</reference>
<feature type="region of interest" description="Disordered" evidence="1">
    <location>
        <begin position="400"/>
        <end position="425"/>
    </location>
</feature>
<feature type="compositionally biased region" description="Basic and acidic residues" evidence="1">
    <location>
        <begin position="328"/>
        <end position="340"/>
    </location>
</feature>
<organism evidence="2 3">
    <name type="scientific">Thelephora terrestris</name>
    <dbReference type="NCBI Taxonomy" id="56493"/>
    <lineage>
        <taxon>Eukaryota</taxon>
        <taxon>Fungi</taxon>
        <taxon>Dikarya</taxon>
        <taxon>Basidiomycota</taxon>
        <taxon>Agaricomycotina</taxon>
        <taxon>Agaricomycetes</taxon>
        <taxon>Thelephorales</taxon>
        <taxon>Thelephoraceae</taxon>
        <taxon>Thelephora</taxon>
    </lineage>
</organism>
<dbReference type="AlphaFoldDB" id="A0A9P6HT02"/>
<proteinExistence type="predicted"/>
<name>A0A9P6HT02_9AGAM</name>
<evidence type="ECO:0000313" key="3">
    <source>
        <dbReference type="Proteomes" id="UP000736335"/>
    </source>
</evidence>
<sequence>MSALLLQDHIELVSSISKSIRTNASEFHNSTPGFYTNAVLRTPLTDLIREADPSEVGLFTLVPPSSYGVGAAQDEPGSATHVTRVNLPNATPLRPRTGREIRVQEHEPEVYVNAALKFLDRYQSIQPMPRAREKTERILEQLATLRGSIEKLAERAGQNAPTALGELVKNPQQSIQEEVDKIEDLQARIAELRQRKAALAAKKAPFPKSTFSRFQTPKPASPLSSQTTEEQQELSFWNTPGALERTVNFKGGLLLDESVNLGDISTSSFGTPLLAKATDFDNSPINQPMFNAEDDESEDGQDTAPPSPLCNKAPAEPKEADVAAPSHDLPDGSRTPKVDTEPQTPSRRQRMRITVETETIVAKIWATIGDLIQPGYQYPGDGKTLHAKETISTLRTLASKIPAPSSPTGSSLSSFSTAQTPGDEPTVQQIQTAQLLLALLVAQPSCTLPMNRLKDIMTGNAETGVSHTRALYACVAKRLVKIERGKGEQSVRFDI</sequence>
<feature type="compositionally biased region" description="Polar residues" evidence="1">
    <location>
        <begin position="222"/>
        <end position="234"/>
    </location>
</feature>
<feature type="compositionally biased region" description="Polar residues" evidence="1">
    <location>
        <begin position="280"/>
        <end position="289"/>
    </location>
</feature>
<reference evidence="2" key="2">
    <citation type="submission" date="2020-11" db="EMBL/GenBank/DDBJ databases">
        <authorList>
            <consortium name="DOE Joint Genome Institute"/>
            <person name="Kuo A."/>
            <person name="Miyauchi S."/>
            <person name="Kiss E."/>
            <person name="Drula E."/>
            <person name="Kohler A."/>
            <person name="Sanchez-Garcia M."/>
            <person name="Andreopoulos B."/>
            <person name="Barry K.W."/>
            <person name="Bonito G."/>
            <person name="Buee M."/>
            <person name="Carver A."/>
            <person name="Chen C."/>
            <person name="Cichocki N."/>
            <person name="Clum A."/>
            <person name="Culley D."/>
            <person name="Crous P.W."/>
            <person name="Fauchery L."/>
            <person name="Girlanda M."/>
            <person name="Hayes R."/>
            <person name="Keri Z."/>
            <person name="Labutti K."/>
            <person name="Lipzen A."/>
            <person name="Lombard V."/>
            <person name="Magnuson J."/>
            <person name="Maillard F."/>
            <person name="Morin E."/>
            <person name="Murat C."/>
            <person name="Nolan M."/>
            <person name="Ohm R."/>
            <person name="Pangilinan J."/>
            <person name="Pereira M."/>
            <person name="Perotto S."/>
            <person name="Peter M."/>
            <person name="Riley R."/>
            <person name="Sitrit Y."/>
            <person name="Stielow B."/>
            <person name="Szollosi G."/>
            <person name="Zifcakova L."/>
            <person name="Stursova M."/>
            <person name="Spatafora J.W."/>
            <person name="Tedersoo L."/>
            <person name="Vaario L.-M."/>
            <person name="Yamada A."/>
            <person name="Yan M."/>
            <person name="Wang P."/>
            <person name="Xu J."/>
            <person name="Bruns T."/>
            <person name="Baldrian P."/>
            <person name="Vilgalys R."/>
            <person name="Henrissat B."/>
            <person name="Grigoriev I.V."/>
            <person name="Hibbett D."/>
            <person name="Nagy L.G."/>
            <person name="Martin F.M."/>
        </authorList>
    </citation>
    <scope>NUCLEOTIDE SEQUENCE</scope>
    <source>
        <strain evidence="2">UH-Tt-Lm1</strain>
    </source>
</reference>
<comment type="caution">
    <text evidence="2">The sequence shown here is derived from an EMBL/GenBank/DDBJ whole genome shotgun (WGS) entry which is preliminary data.</text>
</comment>
<feature type="region of interest" description="Disordered" evidence="1">
    <location>
        <begin position="201"/>
        <end position="234"/>
    </location>
</feature>
<accession>A0A9P6HT02</accession>
<keyword evidence="3" id="KW-1185">Reference proteome</keyword>
<feature type="compositionally biased region" description="Acidic residues" evidence="1">
    <location>
        <begin position="292"/>
        <end position="301"/>
    </location>
</feature>